<accession>A0A158P950</accession>
<reference evidence="1" key="1">
    <citation type="submission" date="2012-09" db="EMBL/GenBank/DDBJ databases">
        <authorList>
            <person name="Martin A.A."/>
        </authorList>
    </citation>
    <scope>NUCLEOTIDE SEQUENCE</scope>
</reference>
<dbReference type="Proteomes" id="UP000035642">
    <property type="component" value="Unassembled WGS sequence"/>
</dbReference>
<reference evidence="2" key="2">
    <citation type="submission" date="2016-04" db="UniProtKB">
        <authorList>
            <consortium name="WormBaseParasite"/>
        </authorList>
    </citation>
    <scope>IDENTIFICATION</scope>
</reference>
<evidence type="ECO:0000313" key="1">
    <source>
        <dbReference type="Proteomes" id="UP000035642"/>
    </source>
</evidence>
<keyword evidence="1" id="KW-1185">Reference proteome</keyword>
<organism evidence="1 2">
    <name type="scientific">Angiostrongylus cantonensis</name>
    <name type="common">Rat lungworm</name>
    <dbReference type="NCBI Taxonomy" id="6313"/>
    <lineage>
        <taxon>Eukaryota</taxon>
        <taxon>Metazoa</taxon>
        <taxon>Ecdysozoa</taxon>
        <taxon>Nematoda</taxon>
        <taxon>Chromadorea</taxon>
        <taxon>Rhabditida</taxon>
        <taxon>Rhabditina</taxon>
        <taxon>Rhabditomorpha</taxon>
        <taxon>Strongyloidea</taxon>
        <taxon>Metastrongylidae</taxon>
        <taxon>Angiostrongylus</taxon>
    </lineage>
</organism>
<dbReference type="AlphaFoldDB" id="A0A158P950"/>
<evidence type="ECO:0000313" key="2">
    <source>
        <dbReference type="WBParaSite" id="ACAC_0000782101-mRNA-1"/>
    </source>
</evidence>
<sequence>MNSRKESATHPVHAIRISWTPAKNAAAYRVHCEANSTDEVVTIFDKEIVDEVTEVHERFVLPRGPLSVVCCVAAANKHGASLWTYSPIVTIRSLNNEAHSESIRGIDRWKSITSEDLTTDQLLELIHGSETMDLPAKPIIRPPEEPIIIRPKQPTYFSVYEKQRPFKSLNFDIDTGHLEQDYETVEREIRENIGAMDASKSEQHDSLQMSGFLNRVL</sequence>
<dbReference type="WBParaSite" id="ACAC_0000782101-mRNA-1">
    <property type="protein sequence ID" value="ACAC_0000782101-mRNA-1"/>
    <property type="gene ID" value="ACAC_0000782101"/>
</dbReference>
<name>A0A158P950_ANGCA</name>
<protein>
    <submittedName>
        <fullName evidence="2">Fibronectin type-III domain-containing protein</fullName>
    </submittedName>
</protein>
<proteinExistence type="predicted"/>